<protein>
    <submittedName>
        <fullName evidence="2">Uncharacterized protein</fullName>
    </submittedName>
</protein>
<name>A0A6C0ISY6_9ZZZZ</name>
<organism evidence="2">
    <name type="scientific">viral metagenome</name>
    <dbReference type="NCBI Taxonomy" id="1070528"/>
    <lineage>
        <taxon>unclassified sequences</taxon>
        <taxon>metagenomes</taxon>
        <taxon>organismal metagenomes</taxon>
    </lineage>
</organism>
<feature type="compositionally biased region" description="Basic and acidic residues" evidence="1">
    <location>
        <begin position="116"/>
        <end position="145"/>
    </location>
</feature>
<reference evidence="2" key="1">
    <citation type="journal article" date="2020" name="Nature">
        <title>Giant virus diversity and host interactions through global metagenomics.</title>
        <authorList>
            <person name="Schulz F."/>
            <person name="Roux S."/>
            <person name="Paez-Espino D."/>
            <person name="Jungbluth S."/>
            <person name="Walsh D.A."/>
            <person name="Denef V.J."/>
            <person name="McMahon K.D."/>
            <person name="Konstantinidis K.T."/>
            <person name="Eloe-Fadrosh E.A."/>
            <person name="Kyrpides N.C."/>
            <person name="Woyke T."/>
        </authorList>
    </citation>
    <scope>NUCLEOTIDE SEQUENCE</scope>
    <source>
        <strain evidence="2">GVMAG-M-3300024302-11</strain>
    </source>
</reference>
<sequence length="219" mass="25419">MVNTYIMVNPYIEGSFEKSIKAKNSIEAGKLLYTSLSEHFNNNVPKFLFTIQKGGSGKGKYYSFKVKEDKLNDEINFSIEPYTVKDEMNAYKNIQKNITDFQNKINVKAQTGGAKKAKDSKKTKTAKKTKDTKKAKTSKKAKDSSDDSDIEDNFEFDADEDFDLDDSPKYNKKSVQRYMPNGNYPISHWYYDPYLYRLNSMYVPTFYSYVIPYVEILLR</sequence>
<accession>A0A6C0ISY6</accession>
<evidence type="ECO:0000256" key="1">
    <source>
        <dbReference type="SAM" id="MobiDB-lite"/>
    </source>
</evidence>
<evidence type="ECO:0000313" key="2">
    <source>
        <dbReference type="EMBL" id="QHT96142.1"/>
    </source>
</evidence>
<dbReference type="AlphaFoldDB" id="A0A6C0ISY6"/>
<feature type="region of interest" description="Disordered" evidence="1">
    <location>
        <begin position="112"/>
        <end position="152"/>
    </location>
</feature>
<dbReference type="EMBL" id="MN740254">
    <property type="protein sequence ID" value="QHT96142.1"/>
    <property type="molecule type" value="Genomic_DNA"/>
</dbReference>
<proteinExistence type="predicted"/>